<proteinExistence type="inferred from homology"/>
<dbReference type="Gene3D" id="3.30.830.10">
    <property type="entry name" value="Metalloenzyme, LuxS/M16 peptidase-like"/>
    <property type="match status" value="1"/>
</dbReference>
<gene>
    <name evidence="3" type="ORF">H9728_00655</name>
</gene>
<dbReference type="EMBL" id="DXCO01000005">
    <property type="protein sequence ID" value="HIY77532.1"/>
    <property type="molecule type" value="Genomic_DNA"/>
</dbReference>
<evidence type="ECO:0000256" key="1">
    <source>
        <dbReference type="ARBA" id="ARBA00007261"/>
    </source>
</evidence>
<feature type="domain" description="Peptidase M16 N-terminal" evidence="2">
    <location>
        <begin position="49"/>
        <end position="143"/>
    </location>
</feature>
<reference evidence="3" key="1">
    <citation type="journal article" date="2021" name="PeerJ">
        <title>Extensive microbial diversity within the chicken gut microbiome revealed by metagenomics and culture.</title>
        <authorList>
            <person name="Gilroy R."/>
            <person name="Ravi A."/>
            <person name="Getino M."/>
            <person name="Pursley I."/>
            <person name="Horton D.L."/>
            <person name="Alikhan N.F."/>
            <person name="Baker D."/>
            <person name="Gharbi K."/>
            <person name="Hall N."/>
            <person name="Watson M."/>
            <person name="Adriaenssens E.M."/>
            <person name="Foster-Nyarko E."/>
            <person name="Jarju S."/>
            <person name="Secka A."/>
            <person name="Antonio M."/>
            <person name="Oren A."/>
            <person name="Chaudhuri R.R."/>
            <person name="La Ragione R."/>
            <person name="Hildebrand F."/>
            <person name="Pallen M.J."/>
        </authorList>
    </citation>
    <scope>NUCLEOTIDE SEQUENCE</scope>
    <source>
        <strain evidence="3">CHK199-9574</strain>
    </source>
</reference>
<dbReference type="PANTHER" id="PTHR11851:SF49">
    <property type="entry name" value="MITOCHONDRIAL-PROCESSING PEPTIDASE SUBUNIT ALPHA"/>
    <property type="match status" value="1"/>
</dbReference>
<dbReference type="Pfam" id="PF00675">
    <property type="entry name" value="Peptidase_M16"/>
    <property type="match status" value="1"/>
</dbReference>
<evidence type="ECO:0000313" key="4">
    <source>
        <dbReference type="Proteomes" id="UP000824135"/>
    </source>
</evidence>
<dbReference type="PANTHER" id="PTHR11851">
    <property type="entry name" value="METALLOPROTEASE"/>
    <property type="match status" value="1"/>
</dbReference>
<evidence type="ECO:0000259" key="2">
    <source>
        <dbReference type="Pfam" id="PF00675"/>
    </source>
</evidence>
<accession>A0A9D1Z7N8</accession>
<dbReference type="SUPFAM" id="SSF63411">
    <property type="entry name" value="LuxS/MPP-like metallohydrolase"/>
    <property type="match status" value="1"/>
</dbReference>
<name>A0A9D1Z7N8_9FIRM</name>
<comment type="caution">
    <text evidence="3">The sequence shown here is derived from an EMBL/GenBank/DDBJ whole genome shotgun (WGS) entry which is preliminary data.</text>
</comment>
<comment type="similarity">
    <text evidence="1">Belongs to the peptidase M16 family.</text>
</comment>
<sequence>MKEFEAVFPAGGEEKKVILENGAETVCFSAPALSAVAFSVVMPFIPGQKAGVYHFTEHMFFERAGEKRAAEINAEMTSRGSEIMGYTTKNYMCFNFVCRKEVFADQLGLLFSMLTQKEYGEEEFESVLAVIRNEIYEYEFYDNRSAEILRKEWYDERFTSSVLGEIGELETLTREELAAARESLFTDGIRIFLAGAFSEEDFAKVASSFGRLPLQKYEYESKAELREDKPVNKLGGGRNLQALAVYHVTGASEELKFAAYWLKSALFDGMDAAFLKFFDEHGFRFYSVEGNYSVQGDEIVFSWLAYIKRKEKKKFAALASEFEWAAEYTPFSRLVRPFLFDNMVFLYDNPERLCSHYADTWADVGRAVTLREEREIFSRFTDEKLSACWRKIASAGRKMYYIGG</sequence>
<dbReference type="AlphaFoldDB" id="A0A9D1Z7N8"/>
<organism evidence="3 4">
    <name type="scientific">Candidatus Borkfalkia excrementavium</name>
    <dbReference type="NCBI Taxonomy" id="2838505"/>
    <lineage>
        <taxon>Bacteria</taxon>
        <taxon>Bacillati</taxon>
        <taxon>Bacillota</taxon>
        <taxon>Clostridia</taxon>
        <taxon>Christensenellales</taxon>
        <taxon>Christensenellaceae</taxon>
        <taxon>Candidatus Borkfalkia</taxon>
    </lineage>
</organism>
<dbReference type="InterPro" id="IPR011249">
    <property type="entry name" value="Metalloenz_LuxS/M16"/>
</dbReference>
<dbReference type="InterPro" id="IPR050361">
    <property type="entry name" value="MPP/UQCRC_Complex"/>
</dbReference>
<protein>
    <submittedName>
        <fullName evidence="3">Insulinase family protein</fullName>
    </submittedName>
</protein>
<evidence type="ECO:0000313" key="3">
    <source>
        <dbReference type="EMBL" id="HIY77532.1"/>
    </source>
</evidence>
<dbReference type="InterPro" id="IPR011765">
    <property type="entry name" value="Pept_M16_N"/>
</dbReference>
<dbReference type="GO" id="GO:0046872">
    <property type="term" value="F:metal ion binding"/>
    <property type="evidence" value="ECO:0007669"/>
    <property type="project" value="InterPro"/>
</dbReference>
<reference evidence="3" key="2">
    <citation type="submission" date="2021-04" db="EMBL/GenBank/DDBJ databases">
        <authorList>
            <person name="Gilroy R."/>
        </authorList>
    </citation>
    <scope>NUCLEOTIDE SEQUENCE</scope>
    <source>
        <strain evidence="3">CHK199-9574</strain>
    </source>
</reference>
<dbReference type="Proteomes" id="UP000824135">
    <property type="component" value="Unassembled WGS sequence"/>
</dbReference>